<dbReference type="EMBL" id="JARJCW010000006">
    <property type="protein sequence ID" value="KAJ7223597.1"/>
    <property type="molecule type" value="Genomic_DNA"/>
</dbReference>
<evidence type="ECO:0000313" key="3">
    <source>
        <dbReference type="Proteomes" id="UP001219525"/>
    </source>
</evidence>
<name>A0AAD7E2B4_9AGAR</name>
<keyword evidence="1" id="KW-1133">Transmembrane helix</keyword>
<dbReference type="Proteomes" id="UP001219525">
    <property type="component" value="Unassembled WGS sequence"/>
</dbReference>
<reference evidence="2" key="1">
    <citation type="submission" date="2023-03" db="EMBL/GenBank/DDBJ databases">
        <title>Massive genome expansion in bonnet fungi (Mycena s.s.) driven by repeated elements and novel gene families across ecological guilds.</title>
        <authorList>
            <consortium name="Lawrence Berkeley National Laboratory"/>
            <person name="Harder C.B."/>
            <person name="Miyauchi S."/>
            <person name="Viragh M."/>
            <person name="Kuo A."/>
            <person name="Thoen E."/>
            <person name="Andreopoulos B."/>
            <person name="Lu D."/>
            <person name="Skrede I."/>
            <person name="Drula E."/>
            <person name="Henrissat B."/>
            <person name="Morin E."/>
            <person name="Kohler A."/>
            <person name="Barry K."/>
            <person name="LaButti K."/>
            <person name="Morin E."/>
            <person name="Salamov A."/>
            <person name="Lipzen A."/>
            <person name="Mereny Z."/>
            <person name="Hegedus B."/>
            <person name="Baldrian P."/>
            <person name="Stursova M."/>
            <person name="Weitz H."/>
            <person name="Taylor A."/>
            <person name="Grigoriev I.V."/>
            <person name="Nagy L.G."/>
            <person name="Martin F."/>
            <person name="Kauserud H."/>
        </authorList>
    </citation>
    <scope>NUCLEOTIDE SEQUENCE</scope>
    <source>
        <strain evidence="2">9144</strain>
    </source>
</reference>
<dbReference type="AlphaFoldDB" id="A0AAD7E2B4"/>
<sequence length="191" mass="21200">MSGIADPTFLLAPAHPRDKKNLPRACDDVGCHPNYPIATALFFASYAYYARTHTTPILRATPIQPFFNFRFTATMVRFASTFLILACWAALISAGPVHKVKKDCTLMTDAQFGTLSQHAVDTINAQALTDHGDHSHRLVVNDPDEPQNPANVCDDLATGTVWVEYDSPVDGHFKWSYLFEDLLSTEDRAVD</sequence>
<keyword evidence="1" id="KW-0472">Membrane</keyword>
<feature type="transmembrane region" description="Helical" evidence="1">
    <location>
        <begin position="75"/>
        <end position="97"/>
    </location>
</feature>
<evidence type="ECO:0000256" key="1">
    <source>
        <dbReference type="SAM" id="Phobius"/>
    </source>
</evidence>
<evidence type="ECO:0000313" key="2">
    <source>
        <dbReference type="EMBL" id="KAJ7223597.1"/>
    </source>
</evidence>
<proteinExistence type="predicted"/>
<gene>
    <name evidence="2" type="ORF">GGX14DRAFT_558165</name>
</gene>
<organism evidence="2 3">
    <name type="scientific">Mycena pura</name>
    <dbReference type="NCBI Taxonomy" id="153505"/>
    <lineage>
        <taxon>Eukaryota</taxon>
        <taxon>Fungi</taxon>
        <taxon>Dikarya</taxon>
        <taxon>Basidiomycota</taxon>
        <taxon>Agaricomycotina</taxon>
        <taxon>Agaricomycetes</taxon>
        <taxon>Agaricomycetidae</taxon>
        <taxon>Agaricales</taxon>
        <taxon>Marasmiineae</taxon>
        <taxon>Mycenaceae</taxon>
        <taxon>Mycena</taxon>
    </lineage>
</organism>
<protein>
    <submittedName>
        <fullName evidence="2">Uncharacterized protein</fullName>
    </submittedName>
</protein>
<accession>A0AAD7E2B4</accession>
<comment type="caution">
    <text evidence="2">The sequence shown here is derived from an EMBL/GenBank/DDBJ whole genome shotgun (WGS) entry which is preliminary data.</text>
</comment>
<keyword evidence="1" id="KW-0812">Transmembrane</keyword>
<keyword evidence="3" id="KW-1185">Reference proteome</keyword>